<name>A0ABW1PUQ6_9FLAO</name>
<evidence type="ECO:0000313" key="1">
    <source>
        <dbReference type="EMBL" id="MFC6098512.1"/>
    </source>
</evidence>
<proteinExistence type="predicted"/>
<protein>
    <submittedName>
        <fullName evidence="1">Carboxypeptidase-like regulatory domain-containing protein</fullName>
    </submittedName>
</protein>
<gene>
    <name evidence="1" type="ORF">ACFPVY_17825</name>
</gene>
<evidence type="ECO:0000313" key="2">
    <source>
        <dbReference type="Proteomes" id="UP001596287"/>
    </source>
</evidence>
<dbReference type="RefSeq" id="WP_379793532.1">
    <property type="nucleotide sequence ID" value="NZ_JBHSQB010000021.1"/>
</dbReference>
<sequence length="123" mass="13211">MKKILLFMSVLAISCNSNDDSNDGVTNCTEEFVYGLNVNVKDAVTNAVLQEGVLVKAVDGTYSETLEIVESVPTFIGAGERAGNYVVTVSKEGYQTYTSPVVTVEANVCHVLTETLNVSLQPE</sequence>
<dbReference type="EMBL" id="JBHSQB010000021">
    <property type="protein sequence ID" value="MFC6098512.1"/>
    <property type="molecule type" value="Genomic_DNA"/>
</dbReference>
<organism evidence="1 2">
    <name type="scientific">Flavobacterium qiangtangense</name>
    <dbReference type="NCBI Taxonomy" id="1442595"/>
    <lineage>
        <taxon>Bacteria</taxon>
        <taxon>Pseudomonadati</taxon>
        <taxon>Bacteroidota</taxon>
        <taxon>Flavobacteriia</taxon>
        <taxon>Flavobacteriales</taxon>
        <taxon>Flavobacteriaceae</taxon>
        <taxon>Flavobacterium</taxon>
    </lineage>
</organism>
<dbReference type="PROSITE" id="PS51257">
    <property type="entry name" value="PROKAR_LIPOPROTEIN"/>
    <property type="match status" value="1"/>
</dbReference>
<reference evidence="2" key="1">
    <citation type="journal article" date="2019" name="Int. J. Syst. Evol. Microbiol.">
        <title>The Global Catalogue of Microorganisms (GCM) 10K type strain sequencing project: providing services to taxonomists for standard genome sequencing and annotation.</title>
        <authorList>
            <consortium name="The Broad Institute Genomics Platform"/>
            <consortium name="The Broad Institute Genome Sequencing Center for Infectious Disease"/>
            <person name="Wu L."/>
            <person name="Ma J."/>
        </authorList>
    </citation>
    <scope>NUCLEOTIDE SEQUENCE [LARGE SCALE GENOMIC DNA]</scope>
    <source>
        <strain evidence="2">CCUG 49679</strain>
    </source>
</reference>
<dbReference type="Gene3D" id="2.60.40.1120">
    <property type="entry name" value="Carboxypeptidase-like, regulatory domain"/>
    <property type="match status" value="1"/>
</dbReference>
<keyword evidence="2" id="KW-1185">Reference proteome</keyword>
<dbReference type="Proteomes" id="UP001596287">
    <property type="component" value="Unassembled WGS sequence"/>
</dbReference>
<accession>A0ABW1PUQ6</accession>
<comment type="caution">
    <text evidence="1">The sequence shown here is derived from an EMBL/GenBank/DDBJ whole genome shotgun (WGS) entry which is preliminary data.</text>
</comment>